<evidence type="ECO:0000313" key="2">
    <source>
        <dbReference type="Proteomes" id="UP000346198"/>
    </source>
</evidence>
<dbReference type="AlphaFoldDB" id="A0A6C2UHE4"/>
<dbReference type="EMBL" id="CAAHFH010000001">
    <property type="protein sequence ID" value="VGO19610.1"/>
    <property type="molecule type" value="Genomic_DNA"/>
</dbReference>
<evidence type="ECO:0000313" key="1">
    <source>
        <dbReference type="EMBL" id="VGO19610.1"/>
    </source>
</evidence>
<accession>A0A6C2UHE4</accession>
<sequence>MNVKMLCNFQCRSISEDGGKMPFVVKEIGVCGGSSMKFKGTDS</sequence>
<name>A0A6C2UHE4_9BACT</name>
<protein>
    <submittedName>
        <fullName evidence="1">Uncharacterized protein</fullName>
    </submittedName>
</protein>
<organism evidence="1 2">
    <name type="scientific">Pontiella sulfatireligans</name>
    <dbReference type="NCBI Taxonomy" id="2750658"/>
    <lineage>
        <taxon>Bacteria</taxon>
        <taxon>Pseudomonadati</taxon>
        <taxon>Kiritimatiellota</taxon>
        <taxon>Kiritimatiellia</taxon>
        <taxon>Kiritimatiellales</taxon>
        <taxon>Pontiellaceae</taxon>
        <taxon>Pontiella</taxon>
    </lineage>
</organism>
<keyword evidence="2" id="KW-1185">Reference proteome</keyword>
<proteinExistence type="predicted"/>
<reference evidence="1 2" key="1">
    <citation type="submission" date="2019-04" db="EMBL/GenBank/DDBJ databases">
        <authorList>
            <person name="Van Vliet M D."/>
        </authorList>
    </citation>
    <scope>NUCLEOTIDE SEQUENCE [LARGE SCALE GENOMIC DNA]</scope>
    <source>
        <strain evidence="1 2">F21</strain>
    </source>
</reference>
<gene>
    <name evidence="1" type="ORF">SCARR_01669</name>
</gene>
<dbReference type="Proteomes" id="UP000346198">
    <property type="component" value="Unassembled WGS sequence"/>
</dbReference>